<evidence type="ECO:0000256" key="1">
    <source>
        <dbReference type="ARBA" id="ARBA00022676"/>
    </source>
</evidence>
<keyword evidence="2 3" id="KW-0808">Transferase</keyword>
<comment type="caution">
    <text evidence="3">The sequence shown here is derived from an EMBL/GenBank/DDBJ whole genome shotgun (WGS) entry which is preliminary data.</text>
</comment>
<dbReference type="CDD" id="cd06533">
    <property type="entry name" value="Glyco_transf_WecG_TagA"/>
    <property type="match status" value="1"/>
</dbReference>
<dbReference type="AlphaFoldDB" id="A0A1L8QV69"/>
<dbReference type="NCBIfam" id="TIGR00696">
    <property type="entry name" value="wecG_tagA_cpsF"/>
    <property type="match status" value="1"/>
</dbReference>
<evidence type="ECO:0000313" key="3">
    <source>
        <dbReference type="EMBL" id="OJG11401.1"/>
    </source>
</evidence>
<protein>
    <submittedName>
        <fullName evidence="3">Glycosyl transferase</fullName>
    </submittedName>
</protein>
<dbReference type="GO" id="GO:0016758">
    <property type="term" value="F:hexosyltransferase activity"/>
    <property type="evidence" value="ECO:0007669"/>
    <property type="project" value="TreeGrafter"/>
</dbReference>
<dbReference type="PANTHER" id="PTHR34136">
    <property type="match status" value="1"/>
</dbReference>
<evidence type="ECO:0000256" key="2">
    <source>
        <dbReference type="ARBA" id="ARBA00022679"/>
    </source>
</evidence>
<dbReference type="Pfam" id="PF03808">
    <property type="entry name" value="Glyco_tran_WecG"/>
    <property type="match status" value="1"/>
</dbReference>
<proteinExistence type="predicted"/>
<dbReference type="InterPro" id="IPR004629">
    <property type="entry name" value="WecG_TagA_CpsF"/>
</dbReference>
<accession>A0A1L8QV69</accession>
<evidence type="ECO:0000313" key="4">
    <source>
        <dbReference type="Proteomes" id="UP000182149"/>
    </source>
</evidence>
<keyword evidence="4" id="KW-1185">Reference proteome</keyword>
<reference evidence="3 4" key="1">
    <citation type="submission" date="2014-12" db="EMBL/GenBank/DDBJ databases">
        <title>Draft genome sequences of 29 type strains of Enterococci.</title>
        <authorList>
            <person name="Zhong Z."/>
            <person name="Sun Z."/>
            <person name="Liu W."/>
            <person name="Zhang W."/>
            <person name="Zhang H."/>
        </authorList>
    </citation>
    <scope>NUCLEOTIDE SEQUENCE [LARGE SCALE GENOMIC DNA]</scope>
    <source>
        <strain evidence="3 4">DSM 17690</strain>
    </source>
</reference>
<dbReference type="EMBL" id="JXKD01000003">
    <property type="protein sequence ID" value="OJG11401.1"/>
    <property type="molecule type" value="Genomic_DNA"/>
</dbReference>
<dbReference type="PANTHER" id="PTHR34136:SF1">
    <property type="entry name" value="UDP-N-ACETYL-D-MANNOSAMINURONIC ACID TRANSFERASE"/>
    <property type="match status" value="1"/>
</dbReference>
<name>A0A1L8QV69_9ENTE</name>
<keyword evidence="1" id="KW-0328">Glycosyltransferase</keyword>
<gene>
    <name evidence="3" type="ORF">RU93_GL001396</name>
</gene>
<sequence>MNKKMLLTSLNPQILLMALKDEQVGKYLHQSTHRFPDGIGVVKVSKWTNGNIQERVAGIEVMMELIRFAEKNSKSIFLYGASPNVVEKAVLNLKRQHPELKVAGYIDGYTTKSDKEIIRNINDSQADIIFVALGSPKQEKWLLKYYSQLDSTVFQNVGGSFDVISGEVNRAPAWIIEHNLEWLYRSLSNPKRIYRILQLPVFVVKSLYWNYRYGNE</sequence>
<dbReference type="Proteomes" id="UP000182149">
    <property type="component" value="Unassembled WGS sequence"/>
</dbReference>
<dbReference type="STRING" id="328396.RU93_GL001396"/>
<organism evidence="3 4">
    <name type="scientific">Enterococcus aquimarinus</name>
    <dbReference type="NCBI Taxonomy" id="328396"/>
    <lineage>
        <taxon>Bacteria</taxon>
        <taxon>Bacillati</taxon>
        <taxon>Bacillota</taxon>
        <taxon>Bacilli</taxon>
        <taxon>Lactobacillales</taxon>
        <taxon>Enterococcaceae</taxon>
        <taxon>Enterococcus</taxon>
    </lineage>
</organism>